<dbReference type="Proteomes" id="UP000323521">
    <property type="component" value="Chromosome"/>
</dbReference>
<organism evidence="1 2">
    <name type="scientific">Formimonas warabiya</name>
    <dbReference type="NCBI Taxonomy" id="1761012"/>
    <lineage>
        <taxon>Bacteria</taxon>
        <taxon>Bacillati</taxon>
        <taxon>Bacillota</taxon>
        <taxon>Clostridia</taxon>
        <taxon>Eubacteriales</taxon>
        <taxon>Peptococcaceae</taxon>
        <taxon>Candidatus Formimonas</taxon>
    </lineage>
</organism>
<dbReference type="AntiFam" id="ANF00062">
    <property type="entry name" value="Shadow ORF (opposite ABC transporter protein)"/>
</dbReference>
<sequence length="86" mass="9745">MKLFFQVPKRFRIWACTDTSKLLVGSSSTTSFGITANDRAMHTRCSWPQLNWRGSFFPSFLQSPGSGVDKQRDAANILIFLDSMTH</sequence>
<reference evidence="1 2" key="1">
    <citation type="submission" date="2016-10" db="EMBL/GenBank/DDBJ databases">
        <title>Complete Genome Sequence of Peptococcaceae strain DCMF.</title>
        <authorList>
            <person name="Edwards R.J."/>
            <person name="Holland S.I."/>
            <person name="Deshpande N.P."/>
            <person name="Wong Y.K."/>
            <person name="Ertan H."/>
            <person name="Manefield M."/>
            <person name="Russell T.L."/>
            <person name="Lee M.J."/>
        </authorList>
    </citation>
    <scope>NUCLEOTIDE SEQUENCE [LARGE SCALE GENOMIC DNA]</scope>
    <source>
        <strain evidence="1 2">DCMF</strain>
    </source>
</reference>
<gene>
    <name evidence="1" type="ORF">DCMF_25310</name>
</gene>
<protein>
    <submittedName>
        <fullName evidence="1">Uncharacterized protein</fullName>
    </submittedName>
</protein>
<name>A0A3G1KYU2_FORW1</name>
<proteinExistence type="predicted"/>
<dbReference type="EMBL" id="CP017634">
    <property type="protein sequence ID" value="ATW27631.1"/>
    <property type="molecule type" value="Genomic_DNA"/>
</dbReference>
<dbReference type="AlphaFoldDB" id="A0A3G1KYU2"/>
<keyword evidence="2" id="KW-1185">Reference proteome</keyword>
<accession>A0A3G1KYU2</accession>
<evidence type="ECO:0000313" key="2">
    <source>
        <dbReference type="Proteomes" id="UP000323521"/>
    </source>
</evidence>
<dbReference type="KEGG" id="fwa:DCMF_25310"/>
<evidence type="ECO:0000313" key="1">
    <source>
        <dbReference type="EMBL" id="ATW27631.1"/>
    </source>
</evidence>